<dbReference type="GO" id="GO:0036374">
    <property type="term" value="F:glutathione hydrolase activity"/>
    <property type="evidence" value="ECO:0007669"/>
    <property type="project" value="InterPro"/>
</dbReference>
<dbReference type="AlphaFoldDB" id="A0A7T8GZM0"/>
<evidence type="ECO:0000256" key="1">
    <source>
        <dbReference type="PIRSR" id="PIRSR600101-2"/>
    </source>
</evidence>
<name>A0A7T8GZM0_CALRO</name>
<proteinExistence type="predicted"/>
<dbReference type="Proteomes" id="UP000595437">
    <property type="component" value="Chromosome 10"/>
</dbReference>
<dbReference type="Gene3D" id="1.10.246.130">
    <property type="match status" value="1"/>
</dbReference>
<feature type="non-terminal residue" evidence="2">
    <location>
        <position position="1"/>
    </location>
</feature>
<dbReference type="GO" id="GO:0005886">
    <property type="term" value="C:plasma membrane"/>
    <property type="evidence" value="ECO:0007669"/>
    <property type="project" value="TreeGrafter"/>
</dbReference>
<dbReference type="PANTHER" id="PTHR11686:SF54">
    <property type="entry name" value="GLUTATHIONE HYDROLASE 7"/>
    <property type="match status" value="1"/>
</dbReference>
<organism evidence="2 3">
    <name type="scientific">Caligus rogercresseyi</name>
    <name type="common">Sea louse</name>
    <dbReference type="NCBI Taxonomy" id="217165"/>
    <lineage>
        <taxon>Eukaryota</taxon>
        <taxon>Metazoa</taxon>
        <taxon>Ecdysozoa</taxon>
        <taxon>Arthropoda</taxon>
        <taxon>Crustacea</taxon>
        <taxon>Multicrustacea</taxon>
        <taxon>Hexanauplia</taxon>
        <taxon>Copepoda</taxon>
        <taxon>Siphonostomatoida</taxon>
        <taxon>Caligidae</taxon>
        <taxon>Caligus</taxon>
    </lineage>
</organism>
<dbReference type="PANTHER" id="PTHR11686">
    <property type="entry name" value="GAMMA GLUTAMYL TRANSPEPTIDASE"/>
    <property type="match status" value="1"/>
</dbReference>
<dbReference type="GO" id="GO:0006751">
    <property type="term" value="P:glutathione catabolic process"/>
    <property type="evidence" value="ECO:0007669"/>
    <property type="project" value="InterPro"/>
</dbReference>
<dbReference type="InterPro" id="IPR029055">
    <property type="entry name" value="Ntn_hydrolases_N"/>
</dbReference>
<dbReference type="InterPro" id="IPR000101">
    <property type="entry name" value="GGT_peptidase"/>
</dbReference>
<sequence length="208" mass="22800">SYKVFKREPISTIIGNKYRIVASGPPSSGPKLIAAFNAVYALKNERGVDLLTWDYFKKIIKAADRLDKLQYDLGDPIDPRVRDVEQKLLSKEVSELLMSDMHDSEEYGDSTRRVNTGTNVAAMDSKDLYVSAFTSLNSHFGSKVMTSDGIILNNALSNFDDPSLNSVNVMEKGRRPSTSAVVAIVLDNEDVCGTRIAIGGADSFNVAK</sequence>
<evidence type="ECO:0000313" key="3">
    <source>
        <dbReference type="Proteomes" id="UP000595437"/>
    </source>
</evidence>
<dbReference type="OrthoDB" id="6381052at2759"/>
<feature type="non-terminal residue" evidence="2">
    <location>
        <position position="208"/>
    </location>
</feature>
<reference evidence="3" key="1">
    <citation type="submission" date="2021-01" db="EMBL/GenBank/DDBJ databases">
        <title>Caligus Genome Assembly.</title>
        <authorList>
            <person name="Gallardo-Escarate C."/>
        </authorList>
    </citation>
    <scope>NUCLEOTIDE SEQUENCE [LARGE SCALE GENOMIC DNA]</scope>
</reference>
<dbReference type="Gene3D" id="3.60.20.40">
    <property type="match status" value="1"/>
</dbReference>
<evidence type="ECO:0000313" key="2">
    <source>
        <dbReference type="EMBL" id="QQP40784.1"/>
    </source>
</evidence>
<protein>
    <submittedName>
        <fullName evidence="2">Gammaglutamyltransferase 7</fullName>
    </submittedName>
</protein>
<feature type="binding site" evidence="1">
    <location>
        <begin position="135"/>
        <end position="137"/>
    </location>
    <ligand>
        <name>L-glutamate</name>
        <dbReference type="ChEBI" id="CHEBI:29985"/>
    </ligand>
</feature>
<keyword evidence="3" id="KW-1185">Reference proteome</keyword>
<dbReference type="InterPro" id="IPR043138">
    <property type="entry name" value="GGT_lsub"/>
</dbReference>
<gene>
    <name evidence="2" type="ORF">FKW44_014941</name>
</gene>
<dbReference type="GO" id="GO:0016740">
    <property type="term" value="F:transferase activity"/>
    <property type="evidence" value="ECO:0007669"/>
    <property type="project" value="UniProtKB-KW"/>
</dbReference>
<feature type="binding site" evidence="1">
    <location>
        <begin position="178"/>
        <end position="179"/>
    </location>
    <ligand>
        <name>L-glutamate</name>
        <dbReference type="ChEBI" id="CHEBI:29985"/>
    </ligand>
</feature>
<accession>A0A7T8GZM0</accession>
<keyword evidence="2" id="KW-0808">Transferase</keyword>
<dbReference type="InterPro" id="IPR043137">
    <property type="entry name" value="GGT_ssub_C"/>
</dbReference>
<dbReference type="SUPFAM" id="SSF56235">
    <property type="entry name" value="N-terminal nucleophile aminohydrolases (Ntn hydrolases)"/>
    <property type="match status" value="1"/>
</dbReference>
<dbReference type="EMBL" id="CP045899">
    <property type="protein sequence ID" value="QQP40784.1"/>
    <property type="molecule type" value="Genomic_DNA"/>
</dbReference>
<dbReference type="Pfam" id="PF01019">
    <property type="entry name" value="G_glu_transpept"/>
    <property type="match status" value="1"/>
</dbReference>